<evidence type="ECO:0000256" key="3">
    <source>
        <dbReference type="ARBA" id="ARBA00013184"/>
    </source>
</evidence>
<evidence type="ECO:0000313" key="19">
    <source>
        <dbReference type="EMBL" id="PNF20992.1"/>
    </source>
</evidence>
<dbReference type="InterPro" id="IPR000182">
    <property type="entry name" value="GNAT_dom"/>
</dbReference>
<evidence type="ECO:0000256" key="11">
    <source>
        <dbReference type="PIRNR" id="PIRNR038084"/>
    </source>
</evidence>
<keyword evidence="15" id="KW-0175">Coiled coil</keyword>
<keyword evidence="7" id="KW-0234">DNA repair</keyword>
<dbReference type="InterPro" id="IPR017380">
    <property type="entry name" value="Hist_AcTrfase_B-typ_cat-su"/>
</dbReference>
<keyword evidence="8" id="KW-0539">Nucleus</keyword>
<evidence type="ECO:0000256" key="5">
    <source>
        <dbReference type="ARBA" id="ARBA00022679"/>
    </source>
</evidence>
<accession>A0A2J7PXD5</accession>
<dbReference type="GO" id="GO:0042393">
    <property type="term" value="F:histone binding"/>
    <property type="evidence" value="ECO:0007669"/>
    <property type="project" value="InterPro"/>
</dbReference>
<organism evidence="19 20">
    <name type="scientific">Cryptotermes secundus</name>
    <dbReference type="NCBI Taxonomy" id="105785"/>
    <lineage>
        <taxon>Eukaryota</taxon>
        <taxon>Metazoa</taxon>
        <taxon>Ecdysozoa</taxon>
        <taxon>Arthropoda</taxon>
        <taxon>Hexapoda</taxon>
        <taxon>Insecta</taxon>
        <taxon>Pterygota</taxon>
        <taxon>Neoptera</taxon>
        <taxon>Polyneoptera</taxon>
        <taxon>Dictyoptera</taxon>
        <taxon>Blattodea</taxon>
        <taxon>Blattoidea</taxon>
        <taxon>Termitoidae</taxon>
        <taxon>Kalotermitidae</taxon>
        <taxon>Cryptotermitinae</taxon>
        <taxon>Cryptotermes</taxon>
    </lineage>
</organism>
<dbReference type="GO" id="GO:0004402">
    <property type="term" value="F:histone acetyltransferase activity"/>
    <property type="evidence" value="ECO:0007669"/>
    <property type="project" value="UniProtKB-UniRule"/>
</dbReference>
<evidence type="ECO:0000256" key="1">
    <source>
        <dbReference type="ARBA" id="ARBA00004123"/>
    </source>
</evidence>
<dbReference type="OrthoDB" id="10253098at2759"/>
<feature type="coiled-coil region" evidence="15">
    <location>
        <begin position="344"/>
        <end position="396"/>
    </location>
</feature>
<keyword evidence="20" id="KW-1185">Reference proteome</keyword>
<dbReference type="Gene3D" id="3.40.630.30">
    <property type="match status" value="1"/>
</dbReference>
<dbReference type="GO" id="GO:0000781">
    <property type="term" value="C:chromosome, telomeric region"/>
    <property type="evidence" value="ECO:0007669"/>
    <property type="project" value="GOC"/>
</dbReference>
<sequence length="400" mass="47222">MLKNSVSSLVVSSNEVIEFKLVRQVADIANDRCIFRPVMSHQVFGDRESIFGYHDLRIKLYYTAARLTTYFGISYLDRVTPDKFEGVQADEIFDKISEKLQPGFHTNLDDFCSDLEKDVNFVPFGELQHAFTTNDGTRTWEIYMCEVTTPGFQKYHERLQTFILWFIDAASFIDADDDHWRFFMIYEKYSQDGNTCYAVAGYATVYEYYAYPDNTRPRISQMLVLPPFQRIGLGAQLLDSIYRHYASQPRVVDITVEDPSDEFQRLRDFLDARNCSRLPSFKACMLQEGFQENMAAEAKSKLKINKKQARRVYEILRLRMTDIHNGEQYRRYRLDVKNRLNIPYQKEQQELKRYKERYKDGDIQAALSFADPSQRLESLDRQYREVEAQYLHVLQRLESL</sequence>
<keyword evidence="9 11" id="KW-0012">Acyltransferase</keyword>
<comment type="subcellular location">
    <subcellularLocation>
        <location evidence="1">Nucleus</location>
    </subcellularLocation>
</comment>
<comment type="catalytic activity">
    <reaction evidence="10 11">
        <text>L-lysyl-[protein] + acetyl-CoA = N(6)-acetyl-L-lysyl-[protein] + CoA + H(+)</text>
        <dbReference type="Rhea" id="RHEA:45948"/>
        <dbReference type="Rhea" id="RHEA-COMP:9752"/>
        <dbReference type="Rhea" id="RHEA-COMP:10731"/>
        <dbReference type="ChEBI" id="CHEBI:15378"/>
        <dbReference type="ChEBI" id="CHEBI:29969"/>
        <dbReference type="ChEBI" id="CHEBI:57287"/>
        <dbReference type="ChEBI" id="CHEBI:57288"/>
        <dbReference type="ChEBI" id="CHEBI:61930"/>
        <dbReference type="EC" id="2.3.1.48"/>
    </reaction>
</comment>
<evidence type="ECO:0000259" key="18">
    <source>
        <dbReference type="Pfam" id="PF21183"/>
    </source>
</evidence>
<evidence type="ECO:0000256" key="7">
    <source>
        <dbReference type="ARBA" id="ARBA00023204"/>
    </source>
</evidence>
<dbReference type="SUPFAM" id="SSF55729">
    <property type="entry name" value="Acyl-CoA N-acyltransferases (Nat)"/>
    <property type="match status" value="1"/>
</dbReference>
<feature type="region of interest" description="Interaction with histone H4 N-terminus" evidence="13">
    <location>
        <begin position="46"/>
        <end position="48"/>
    </location>
</feature>
<reference evidence="19 20" key="1">
    <citation type="submission" date="2017-12" db="EMBL/GenBank/DDBJ databases">
        <title>Hemimetabolous genomes reveal molecular basis of termite eusociality.</title>
        <authorList>
            <person name="Harrison M.C."/>
            <person name="Jongepier E."/>
            <person name="Robertson H.M."/>
            <person name="Arning N."/>
            <person name="Bitard-Feildel T."/>
            <person name="Chao H."/>
            <person name="Childers C.P."/>
            <person name="Dinh H."/>
            <person name="Doddapaneni H."/>
            <person name="Dugan S."/>
            <person name="Gowin J."/>
            <person name="Greiner C."/>
            <person name="Han Y."/>
            <person name="Hu H."/>
            <person name="Hughes D.S.T."/>
            <person name="Huylmans A.-K."/>
            <person name="Kemena C."/>
            <person name="Kremer L.P.M."/>
            <person name="Lee S.L."/>
            <person name="Lopez-Ezquerra A."/>
            <person name="Mallet L."/>
            <person name="Monroy-Kuhn J.M."/>
            <person name="Moser A."/>
            <person name="Murali S.C."/>
            <person name="Muzny D.M."/>
            <person name="Otani S."/>
            <person name="Piulachs M.-D."/>
            <person name="Poelchau M."/>
            <person name="Qu J."/>
            <person name="Schaub F."/>
            <person name="Wada-Katsumata A."/>
            <person name="Worley K.C."/>
            <person name="Xie Q."/>
            <person name="Ylla G."/>
            <person name="Poulsen M."/>
            <person name="Gibbs R.A."/>
            <person name="Schal C."/>
            <person name="Richards S."/>
            <person name="Belles X."/>
            <person name="Korb J."/>
            <person name="Bornberg-Bauer E."/>
        </authorList>
    </citation>
    <scope>NUCLEOTIDE SEQUENCE [LARGE SCALE GENOMIC DNA]</scope>
    <source>
        <tissue evidence="19">Whole body</tissue>
    </source>
</reference>
<feature type="domain" description="Histone acetyltransferase type B catalytic subunit C-terminal" evidence="18">
    <location>
        <begin position="267"/>
        <end position="318"/>
    </location>
</feature>
<feature type="site" description="Interaction with histone H4 N-terminus" evidence="14">
    <location>
        <position position="180"/>
    </location>
</feature>
<dbReference type="InterPro" id="IPR037113">
    <property type="entry name" value="Hat1_N_sf"/>
</dbReference>
<evidence type="ECO:0000256" key="15">
    <source>
        <dbReference type="SAM" id="Coils"/>
    </source>
</evidence>
<dbReference type="InterPro" id="IPR016181">
    <property type="entry name" value="Acyl_CoA_acyltransferase"/>
</dbReference>
<dbReference type="Pfam" id="PF21183">
    <property type="entry name" value="HAT1_C"/>
    <property type="match status" value="1"/>
</dbReference>
<dbReference type="EMBL" id="NEVH01020859">
    <property type="protein sequence ID" value="PNF20992.1"/>
    <property type="molecule type" value="Genomic_DNA"/>
</dbReference>
<evidence type="ECO:0000256" key="8">
    <source>
        <dbReference type="ARBA" id="ARBA00023242"/>
    </source>
</evidence>
<evidence type="ECO:0000256" key="4">
    <source>
        <dbReference type="ARBA" id="ARBA00021268"/>
    </source>
</evidence>
<feature type="domain" description="Histone acetyl transferase HAT1 N-terminal" evidence="17">
    <location>
        <begin position="10"/>
        <end position="168"/>
    </location>
</feature>
<protein>
    <recommendedName>
        <fullName evidence="4 11">Histone acetyltransferase type B catalytic subunit</fullName>
        <ecNumber evidence="3 11">2.3.1.48</ecNumber>
    </recommendedName>
</protein>
<evidence type="ECO:0000259" key="17">
    <source>
        <dbReference type="Pfam" id="PF10394"/>
    </source>
</evidence>
<evidence type="ECO:0000256" key="14">
    <source>
        <dbReference type="PIRSR" id="PIRSR038084-3"/>
    </source>
</evidence>
<gene>
    <name evidence="19" type="ORF">B7P43_G09484</name>
</gene>
<evidence type="ECO:0000259" key="16">
    <source>
        <dbReference type="Pfam" id="PF00583"/>
    </source>
</evidence>
<dbReference type="EC" id="2.3.1.48" evidence="3 11"/>
<dbReference type="PANTHER" id="PTHR12046">
    <property type="entry name" value="HISTONE ACETYLTRANSFERASE TYPE B CATALYTIC SUBUNIT"/>
    <property type="match status" value="1"/>
</dbReference>
<evidence type="ECO:0000256" key="6">
    <source>
        <dbReference type="ARBA" id="ARBA00022763"/>
    </source>
</evidence>
<evidence type="ECO:0000256" key="9">
    <source>
        <dbReference type="ARBA" id="ARBA00023315"/>
    </source>
</evidence>
<dbReference type="InterPro" id="IPR013523">
    <property type="entry name" value="Hist_AcTrfase_HAT1_C"/>
</dbReference>
<feature type="domain" description="N-acetyltransferase" evidence="16">
    <location>
        <begin position="169"/>
        <end position="256"/>
    </location>
</feature>
<evidence type="ECO:0000256" key="2">
    <source>
        <dbReference type="ARBA" id="ARBA00010543"/>
    </source>
</evidence>
<dbReference type="Proteomes" id="UP000235965">
    <property type="component" value="Unassembled WGS sequence"/>
</dbReference>
<evidence type="ECO:0000256" key="13">
    <source>
        <dbReference type="PIRSR" id="PIRSR038084-2"/>
    </source>
</evidence>
<comment type="caution">
    <text evidence="19">The sequence shown here is derived from an EMBL/GenBank/DDBJ whole genome shotgun (WGS) entry which is preliminary data.</text>
</comment>
<dbReference type="GO" id="GO:0006281">
    <property type="term" value="P:DNA repair"/>
    <property type="evidence" value="ECO:0007669"/>
    <property type="project" value="UniProtKB-KW"/>
</dbReference>
<keyword evidence="6" id="KW-0227">DNA damage</keyword>
<feature type="region of interest" description="Interaction with histone H4 N-terminus" evidence="13">
    <location>
        <begin position="206"/>
        <end position="208"/>
    </location>
</feature>
<dbReference type="Gene3D" id="1.10.10.390">
    <property type="match status" value="1"/>
</dbReference>
<evidence type="ECO:0000313" key="20">
    <source>
        <dbReference type="Proteomes" id="UP000235965"/>
    </source>
</evidence>
<dbReference type="InterPro" id="IPR019467">
    <property type="entry name" value="Hat1_N"/>
</dbReference>
<feature type="active site" description="Proton donor/acceptor" evidence="12">
    <location>
        <position position="257"/>
    </location>
</feature>
<comment type="similarity">
    <text evidence="2 11">Belongs to the HAT1 family.</text>
</comment>
<dbReference type="GO" id="GO:0005634">
    <property type="term" value="C:nucleus"/>
    <property type="evidence" value="ECO:0007669"/>
    <property type="project" value="UniProtKB-SubCell"/>
</dbReference>
<dbReference type="AlphaFoldDB" id="A0A2J7PXD5"/>
<dbReference type="Pfam" id="PF00583">
    <property type="entry name" value="Acetyltransf_1"/>
    <property type="match status" value="1"/>
</dbReference>
<dbReference type="GO" id="GO:0031509">
    <property type="term" value="P:subtelomeric heterochromatin formation"/>
    <property type="evidence" value="ECO:0007669"/>
    <property type="project" value="InterPro"/>
</dbReference>
<dbReference type="PIRSF" id="PIRSF038084">
    <property type="entry name" value="HAT-B_cat"/>
    <property type="match status" value="1"/>
</dbReference>
<evidence type="ECO:0000256" key="10">
    <source>
        <dbReference type="ARBA" id="ARBA00048017"/>
    </source>
</evidence>
<evidence type="ECO:0000256" key="12">
    <source>
        <dbReference type="PIRSR" id="PIRSR038084-1"/>
    </source>
</evidence>
<proteinExistence type="inferred from homology"/>
<dbReference type="CDD" id="cd04301">
    <property type="entry name" value="NAT_SF"/>
    <property type="match status" value="1"/>
</dbReference>
<name>A0A2J7PXD5_9NEOP</name>
<dbReference type="Gene3D" id="3.90.360.10">
    <property type="entry name" value="Histone acetyl transferase 1 (HAT1), N-terminal domain"/>
    <property type="match status" value="1"/>
</dbReference>
<keyword evidence="5 11" id="KW-0808">Transferase</keyword>
<dbReference type="Pfam" id="PF10394">
    <property type="entry name" value="Hat1_N"/>
    <property type="match status" value="1"/>
</dbReference>
<dbReference type="InterPro" id="IPR048776">
    <property type="entry name" value="HAT1_C"/>
</dbReference>